<dbReference type="Proteomes" id="UP000011944">
    <property type="component" value="Unassembled WGS sequence"/>
</dbReference>
<name>M1ZS71_CLOBO</name>
<sequence length="83" mass="9918">MRNILSFISNSYFIIINSKSFYKEKKIYNLLFCIFFSVELLRLIFLEKYLTDTIDSVTMFIEAGIFIIAIVLFCKNKFKTYNN</sequence>
<evidence type="ECO:0000313" key="3">
    <source>
        <dbReference type="Proteomes" id="UP000011944"/>
    </source>
</evidence>
<keyword evidence="1" id="KW-1133">Transmembrane helix</keyword>
<proteinExistence type="predicted"/>
<gene>
    <name evidence="2" type="ORF">CFSAN001627_25236</name>
</gene>
<reference evidence="2 3" key="2">
    <citation type="submission" date="2013-03" db="EMBL/GenBank/DDBJ databases">
        <title>Diversity in Clostridium botulinum.</title>
        <authorList>
            <person name="Timme R.E."/>
            <person name="Allard M."/>
            <person name="Luo Y."/>
            <person name="Strain E."/>
            <person name="Gonzalez-Escalona N."/>
            <person name="Brown E."/>
        </authorList>
    </citation>
    <scope>NUCLEOTIDE SEQUENCE [LARGE SCALE GENOMIC DNA]</scope>
    <source>
        <strain evidence="2 3">CFSAN001627</strain>
    </source>
</reference>
<keyword evidence="1" id="KW-0812">Transmembrane</keyword>
<evidence type="ECO:0000313" key="2">
    <source>
        <dbReference type="EMBL" id="EKN37577.1"/>
    </source>
</evidence>
<comment type="caution">
    <text evidence="2">The sequence shown here is derived from an EMBL/GenBank/DDBJ whole genome shotgun (WGS) entry which is preliminary data.</text>
</comment>
<keyword evidence="1" id="KW-0472">Membrane</keyword>
<reference evidence="2 3" key="1">
    <citation type="submission" date="2012-10" db="EMBL/GenBank/DDBJ databases">
        <authorList>
            <person name="Strain E.A."/>
            <person name="Brown E."/>
            <person name="Allard M.W."/>
            <person name="Gonzalez-Escalona N."/>
            <person name="Timme R."/>
        </authorList>
    </citation>
    <scope>NUCLEOTIDE SEQUENCE [LARGE SCALE GENOMIC DNA]</scope>
    <source>
        <strain evidence="2 3">CFSAN001627</strain>
    </source>
</reference>
<accession>M1ZS71</accession>
<protein>
    <submittedName>
        <fullName evidence="2">Uncharacterized protein</fullName>
    </submittedName>
</protein>
<evidence type="ECO:0000256" key="1">
    <source>
        <dbReference type="SAM" id="Phobius"/>
    </source>
</evidence>
<feature type="transmembrane region" description="Helical" evidence="1">
    <location>
        <begin position="27"/>
        <end position="45"/>
    </location>
</feature>
<organism evidence="2 3">
    <name type="scientific">Clostridium botulinum CFSAN001627</name>
    <dbReference type="NCBI Taxonomy" id="1232189"/>
    <lineage>
        <taxon>Bacteria</taxon>
        <taxon>Bacillati</taxon>
        <taxon>Bacillota</taxon>
        <taxon>Clostridia</taxon>
        <taxon>Eubacteriales</taxon>
        <taxon>Clostridiaceae</taxon>
        <taxon>Clostridium</taxon>
    </lineage>
</organism>
<dbReference type="EMBL" id="AMXI01001600">
    <property type="protein sequence ID" value="EKN37577.1"/>
    <property type="molecule type" value="Genomic_DNA"/>
</dbReference>
<dbReference type="PATRIC" id="fig|1232189.3.peg.3943"/>
<feature type="transmembrane region" description="Helical" evidence="1">
    <location>
        <begin position="57"/>
        <end position="74"/>
    </location>
</feature>
<dbReference type="AlphaFoldDB" id="M1ZS71"/>